<proteinExistence type="predicted"/>
<dbReference type="Proteomes" id="UP001175226">
    <property type="component" value="Unassembled WGS sequence"/>
</dbReference>
<evidence type="ECO:0000313" key="1">
    <source>
        <dbReference type="EMBL" id="KAK0431004.1"/>
    </source>
</evidence>
<protein>
    <submittedName>
        <fullName evidence="1">Uncharacterized protein</fullName>
    </submittedName>
</protein>
<keyword evidence="2" id="KW-1185">Reference proteome</keyword>
<name>A0AA39IXL4_9AGAR</name>
<accession>A0AA39IXL4</accession>
<dbReference type="AlphaFoldDB" id="A0AA39IXL4"/>
<reference evidence="1" key="1">
    <citation type="submission" date="2023-06" db="EMBL/GenBank/DDBJ databases">
        <authorList>
            <consortium name="Lawrence Berkeley National Laboratory"/>
            <person name="Ahrendt S."/>
            <person name="Sahu N."/>
            <person name="Indic B."/>
            <person name="Wong-Bajracharya J."/>
            <person name="Merenyi Z."/>
            <person name="Ke H.-M."/>
            <person name="Monk M."/>
            <person name="Kocsube S."/>
            <person name="Drula E."/>
            <person name="Lipzen A."/>
            <person name="Balint B."/>
            <person name="Henrissat B."/>
            <person name="Andreopoulos B."/>
            <person name="Martin F.M."/>
            <person name="Harder C.B."/>
            <person name="Rigling D."/>
            <person name="Ford K.L."/>
            <person name="Foster G.D."/>
            <person name="Pangilinan J."/>
            <person name="Papanicolaou A."/>
            <person name="Barry K."/>
            <person name="LaButti K."/>
            <person name="Viragh M."/>
            <person name="Koriabine M."/>
            <person name="Yan M."/>
            <person name="Riley R."/>
            <person name="Champramary S."/>
            <person name="Plett K.L."/>
            <person name="Tsai I.J."/>
            <person name="Slot J."/>
            <person name="Sipos G."/>
            <person name="Plett J."/>
            <person name="Nagy L.G."/>
            <person name="Grigoriev I.V."/>
        </authorList>
    </citation>
    <scope>NUCLEOTIDE SEQUENCE</scope>
    <source>
        <strain evidence="1">FPL87.14</strain>
    </source>
</reference>
<gene>
    <name evidence="1" type="ORF">EV421DRAFT_1743513</name>
</gene>
<sequence length="141" mass="16096">MQVLLIFIVYSKDKSDDKFVCELFVEIIDIETWEDDCDDDKDRKDGKGRKDGKKDDKNRKLLFSEGGVTMNISLRTSNAICMWYLSIPGFEVAENNMVNKNKHVTTTLLGTCQIDQDRSHEWRSVECVGLGEAISNVTLEP</sequence>
<evidence type="ECO:0000313" key="2">
    <source>
        <dbReference type="Proteomes" id="UP001175226"/>
    </source>
</evidence>
<organism evidence="1 2">
    <name type="scientific">Armillaria borealis</name>
    <dbReference type="NCBI Taxonomy" id="47425"/>
    <lineage>
        <taxon>Eukaryota</taxon>
        <taxon>Fungi</taxon>
        <taxon>Dikarya</taxon>
        <taxon>Basidiomycota</taxon>
        <taxon>Agaricomycotina</taxon>
        <taxon>Agaricomycetes</taxon>
        <taxon>Agaricomycetidae</taxon>
        <taxon>Agaricales</taxon>
        <taxon>Marasmiineae</taxon>
        <taxon>Physalacriaceae</taxon>
        <taxon>Armillaria</taxon>
    </lineage>
</organism>
<comment type="caution">
    <text evidence="1">The sequence shown here is derived from an EMBL/GenBank/DDBJ whole genome shotgun (WGS) entry which is preliminary data.</text>
</comment>
<dbReference type="EMBL" id="JAUEPT010000126">
    <property type="protein sequence ID" value="KAK0431004.1"/>
    <property type="molecule type" value="Genomic_DNA"/>
</dbReference>